<dbReference type="EMBL" id="FNJN01000002">
    <property type="protein sequence ID" value="SDO85702.1"/>
    <property type="molecule type" value="Genomic_DNA"/>
</dbReference>
<proteinExistence type="predicted"/>
<feature type="domain" description="HTH marR-type" evidence="1">
    <location>
        <begin position="30"/>
        <end position="162"/>
    </location>
</feature>
<dbReference type="Proteomes" id="UP000186456">
    <property type="component" value="Unassembled WGS sequence"/>
</dbReference>
<dbReference type="GO" id="GO:0006950">
    <property type="term" value="P:response to stress"/>
    <property type="evidence" value="ECO:0007669"/>
    <property type="project" value="TreeGrafter"/>
</dbReference>
<dbReference type="GO" id="GO:0003700">
    <property type="term" value="F:DNA-binding transcription factor activity"/>
    <property type="evidence" value="ECO:0007669"/>
    <property type="project" value="InterPro"/>
</dbReference>
<dbReference type="AlphaFoldDB" id="A0A1H0MZA3"/>
<dbReference type="InterPro" id="IPR039422">
    <property type="entry name" value="MarR/SlyA-like"/>
</dbReference>
<dbReference type="SUPFAM" id="SSF46785">
    <property type="entry name" value="Winged helix' DNA-binding domain"/>
    <property type="match status" value="1"/>
</dbReference>
<dbReference type="PROSITE" id="PS50995">
    <property type="entry name" value="HTH_MARR_2"/>
    <property type="match status" value="1"/>
</dbReference>
<evidence type="ECO:0000313" key="2">
    <source>
        <dbReference type="EMBL" id="SDO85702.1"/>
    </source>
</evidence>
<evidence type="ECO:0000259" key="1">
    <source>
        <dbReference type="PROSITE" id="PS50995"/>
    </source>
</evidence>
<evidence type="ECO:0000313" key="3">
    <source>
        <dbReference type="Proteomes" id="UP000186456"/>
    </source>
</evidence>
<dbReference type="InterPro" id="IPR036390">
    <property type="entry name" value="WH_DNA-bd_sf"/>
</dbReference>
<dbReference type="Pfam" id="PF12802">
    <property type="entry name" value="MarR_2"/>
    <property type="match status" value="1"/>
</dbReference>
<dbReference type="Gene3D" id="1.10.10.10">
    <property type="entry name" value="Winged helix-like DNA-binding domain superfamily/Winged helix DNA-binding domain"/>
    <property type="match status" value="1"/>
</dbReference>
<dbReference type="PRINTS" id="PR00598">
    <property type="entry name" value="HTHMARR"/>
</dbReference>
<gene>
    <name evidence="2" type="ORF">SAMN04487788_1250</name>
</gene>
<protein>
    <submittedName>
        <fullName evidence="2">Transcriptional regulator, MarR family</fullName>
    </submittedName>
</protein>
<name>A0A1H0MZA3_MICTS</name>
<reference evidence="2 3" key="1">
    <citation type="submission" date="2016-10" db="EMBL/GenBank/DDBJ databases">
        <authorList>
            <person name="de Groot N.N."/>
        </authorList>
    </citation>
    <scope>NUCLEOTIDE SEQUENCE [LARGE SCALE GENOMIC DNA]</scope>
    <source>
        <strain evidence="2 3">StLB037</strain>
    </source>
</reference>
<dbReference type="InterPro" id="IPR036388">
    <property type="entry name" value="WH-like_DNA-bd_sf"/>
</dbReference>
<dbReference type="SMART" id="SM00347">
    <property type="entry name" value="HTH_MARR"/>
    <property type="match status" value="1"/>
</dbReference>
<dbReference type="PANTHER" id="PTHR33164:SF99">
    <property type="entry name" value="MARR FAMILY REGULATORY PROTEIN"/>
    <property type="match status" value="1"/>
</dbReference>
<organism evidence="2 3">
    <name type="scientific">Microbacterium testaceum (strain StLB037)</name>
    <dbReference type="NCBI Taxonomy" id="979556"/>
    <lineage>
        <taxon>Bacteria</taxon>
        <taxon>Bacillati</taxon>
        <taxon>Actinomycetota</taxon>
        <taxon>Actinomycetes</taxon>
        <taxon>Micrococcales</taxon>
        <taxon>Microbacteriaceae</taxon>
        <taxon>Microbacterium</taxon>
    </lineage>
</organism>
<accession>A0A1H0MZA3</accession>
<sequence length="166" mass="17750">MIVHRYTCGMTSVAPDDPSGSSRLEHSPLADDLGFLLARASAVSQAAANEALAAHELKVRSYSVLALAVTGGRPSQRELAAFLRLDPSQVVALIDDLERRGLVTREPDPRDRRANVVAATLAGRSLYRRAQADVEAGERRAHAGLSSADRAELARLLRVVAFPGGE</sequence>
<dbReference type="InterPro" id="IPR000835">
    <property type="entry name" value="HTH_MarR-typ"/>
</dbReference>
<dbReference type="PANTHER" id="PTHR33164">
    <property type="entry name" value="TRANSCRIPTIONAL REGULATOR, MARR FAMILY"/>
    <property type="match status" value="1"/>
</dbReference>